<dbReference type="PANTHER" id="PTHR48050:SF13">
    <property type="entry name" value="STEROL 3-BETA-GLUCOSYLTRANSFERASE UGT80A2"/>
    <property type="match status" value="1"/>
</dbReference>
<organism evidence="6 7">
    <name type="scientific">Coccidioides immitis (strain RS)</name>
    <name type="common">Valley fever fungus</name>
    <dbReference type="NCBI Taxonomy" id="246410"/>
    <lineage>
        <taxon>Eukaryota</taxon>
        <taxon>Fungi</taxon>
        <taxon>Dikarya</taxon>
        <taxon>Ascomycota</taxon>
        <taxon>Pezizomycotina</taxon>
        <taxon>Eurotiomycetes</taxon>
        <taxon>Eurotiomycetidae</taxon>
        <taxon>Onygenales</taxon>
        <taxon>Onygenaceae</taxon>
        <taxon>Coccidioides</taxon>
    </lineage>
</organism>
<dbReference type="InParanoid" id="A0A0E1RXI7"/>
<dbReference type="Proteomes" id="UP000001261">
    <property type="component" value="Unassembled WGS sequence"/>
</dbReference>
<reference evidence="7" key="1">
    <citation type="journal article" date="2009" name="Genome Res.">
        <title>Comparative genomic analyses of the human fungal pathogens Coccidioides and their relatives.</title>
        <authorList>
            <person name="Sharpton T.J."/>
            <person name="Stajich J.E."/>
            <person name="Rounsley S.D."/>
            <person name="Gardner M.J."/>
            <person name="Wortman J.R."/>
            <person name="Jordar V.S."/>
            <person name="Maiti R."/>
            <person name="Kodira C.D."/>
            <person name="Neafsey D.E."/>
            <person name="Zeng Q."/>
            <person name="Hung C.-Y."/>
            <person name="McMahan C."/>
            <person name="Muszewska A."/>
            <person name="Grynberg M."/>
            <person name="Mandel M.A."/>
            <person name="Kellner E.M."/>
            <person name="Barker B.M."/>
            <person name="Galgiani J.N."/>
            <person name="Orbach M.J."/>
            <person name="Kirkland T.N."/>
            <person name="Cole G.T."/>
            <person name="Henn M.R."/>
            <person name="Birren B.W."/>
            <person name="Taylor J.W."/>
        </authorList>
    </citation>
    <scope>NUCLEOTIDE SEQUENCE [LARGE SCALE GENOMIC DNA]</scope>
    <source>
        <strain evidence="7">RS</strain>
    </source>
</reference>
<keyword evidence="2" id="KW-0443">Lipid metabolism</keyword>
<dbReference type="FunFam" id="3.40.50.2000:FF:000009">
    <property type="entry name" value="Sterol 3-beta-glucosyltransferase UGT80A2"/>
    <property type="match status" value="1"/>
</dbReference>
<evidence type="ECO:0000259" key="5">
    <source>
        <dbReference type="Pfam" id="PF06722"/>
    </source>
</evidence>
<keyword evidence="1" id="KW-0808">Transferase</keyword>
<proteinExistence type="predicted"/>
<dbReference type="GO" id="GO:0006629">
    <property type="term" value="P:lipid metabolic process"/>
    <property type="evidence" value="ECO:0007669"/>
    <property type="project" value="UniProtKB-KW"/>
</dbReference>
<dbReference type="InterPro" id="IPR010610">
    <property type="entry name" value="EryCIII-like_C"/>
</dbReference>
<dbReference type="EMBL" id="GG704916">
    <property type="protein sequence ID" value="EAS32043.1"/>
    <property type="molecule type" value="Genomic_DNA"/>
</dbReference>
<evidence type="ECO:0000256" key="1">
    <source>
        <dbReference type="ARBA" id="ARBA00022679"/>
    </source>
</evidence>
<feature type="compositionally biased region" description="Low complexity" evidence="3">
    <location>
        <begin position="656"/>
        <end position="674"/>
    </location>
</feature>
<dbReference type="KEGG" id="cim:CIMG_03067"/>
<evidence type="ECO:0000313" key="7">
    <source>
        <dbReference type="Proteomes" id="UP000001261"/>
    </source>
</evidence>
<dbReference type="STRING" id="246410.A0A0E1RXI7"/>
<dbReference type="InterPro" id="IPR004276">
    <property type="entry name" value="GlycoTrans_28_N"/>
</dbReference>
<dbReference type="InterPro" id="IPR050426">
    <property type="entry name" value="Glycosyltransferase_28"/>
</dbReference>
<dbReference type="GO" id="GO:0005975">
    <property type="term" value="P:carbohydrate metabolic process"/>
    <property type="evidence" value="ECO:0007669"/>
    <property type="project" value="InterPro"/>
</dbReference>
<feature type="region of interest" description="Disordered" evidence="3">
    <location>
        <begin position="1058"/>
        <end position="1095"/>
    </location>
</feature>
<reference evidence="7" key="2">
    <citation type="journal article" date="2010" name="Genome Res.">
        <title>Population genomic sequencing of Coccidioides fungi reveals recent hybridization and transposon control.</title>
        <authorList>
            <person name="Neafsey D.E."/>
            <person name="Barker B.M."/>
            <person name="Sharpton T.J."/>
            <person name="Stajich J.E."/>
            <person name="Park D.J."/>
            <person name="Whiston E."/>
            <person name="Hung C.-Y."/>
            <person name="McMahan C."/>
            <person name="White J."/>
            <person name="Sykes S."/>
            <person name="Heiman D."/>
            <person name="Young S."/>
            <person name="Zeng Q."/>
            <person name="Abouelleil A."/>
            <person name="Aftuck L."/>
            <person name="Bessette D."/>
            <person name="Brown A."/>
            <person name="FitzGerald M."/>
            <person name="Lui A."/>
            <person name="Macdonald J.P."/>
            <person name="Priest M."/>
            <person name="Orbach M.J."/>
            <person name="Galgiani J.N."/>
            <person name="Kirkland T.N."/>
            <person name="Cole G.T."/>
            <person name="Birren B.W."/>
            <person name="Henn M.R."/>
            <person name="Taylor J.W."/>
            <person name="Rounsley S.D."/>
        </authorList>
    </citation>
    <scope>GENOME REANNOTATION</scope>
    <source>
        <strain evidence="7">RS</strain>
    </source>
</reference>
<gene>
    <name evidence="6" type="ORF">CIMG_03067</name>
</gene>
<dbReference type="AlphaFoldDB" id="A0A0E1RXI7"/>
<dbReference type="InterPro" id="IPR002213">
    <property type="entry name" value="UDP_glucos_trans"/>
</dbReference>
<accession>A0A0E1RXI7</accession>
<evidence type="ECO:0000256" key="2">
    <source>
        <dbReference type="ARBA" id="ARBA00023098"/>
    </source>
</evidence>
<name>A0A0E1RXI7_COCIM</name>
<dbReference type="GO" id="GO:0016906">
    <property type="term" value="F:sterol 3-beta-glucosyltransferase activity"/>
    <property type="evidence" value="ECO:0007669"/>
    <property type="project" value="UniProtKB-ARBA"/>
</dbReference>
<sequence>MASFVEHTGHVPDVADTRPLSPLEEDIPPPCYSTKYGEMDIHHRGFGTNARVADDGRVDINIKERGRKLSNMLAPTLHPREDILELRPSIPSYLETGKGPVPRMNIVIQIVGSRGDVQPFIALGQSLKTKCGHRVRIATHPVFKEFVEEHNLEFFSIGADPTELMAYMVKNPGLMPGFDSLRNGDVGRRRKDIAEIISGCWRSCFEAGDGTGTPVADLDSLTRCMGDTQPFVADAIIANPPSFAHIHCAEKLGIPLHLMFTMPWSPTQAFPHPLVNIQFSNAEKGVANFVSYALIEMLTWQGLGDIINRFRERSLGLEPISVMWAPGMIPRLRVPYTYCWSSALLPKPRDWGPNIDISGFFFLEMASKYTPPPELSEFLAAGPPPVYIGFGSIVIDDPDEMTRLIFEAIKKSGQRALISKGWGGIGAEKPGIPDDILMIGNCPHDWLFQHVSCVVHHGGAGTTAAGIACGKPTIIVPFFGDQPFWGSIVSKAGAGPPPIPHKQLTAEKLATAIISALEPGMQVKAKQLGVEVRKEPGIERGIESFHSQLHPGTVRCLLCPERAAVWRVKRTKIRLSAFAVALLITEGILDVRDLKLYRPREYDLEPGPRDPISGGAAALVESLVDFTIGFADFPARILLPLSFHRHQLSLSEKRSSSSPSPSYSGSERGTPRRSSSSDRRQSDVHSRSPAPPSLLVDSAIVTAGLEPLDKEHVDDQFVTNSERKARDAASQISRITAEEVIGAGRTASRLVTIGIKSPMNFALSVAKGFHNAPKLYGDDSVREQDKITGFQSGLRAAGKELGYGLYDGISGLVTQPLRGRKEGAKGVIKGIGKGIGGLVLKPGAGVFALAGYPLSGIQKEVQKLWSTSVECYIVACRTKQGYDEWNQSTREERQQALCKWYSLGADLEAKAAHSPFAAEWEAVSRILFDPKRRHERYHEVEGVAAEPAAIEKLTPDNFREAVRSATHLLSSLVNRYKNEPVTRAASQKNVAKSFTEIEPPEDEEQQQVIERALHASIAELDKAQACGDHQNAGDRALQACVNEARRVQEEIERAKCGSVKKDPWPKAEKKPDPCQEEKRGRVGRDRRPEKRRLTKEGLDAVAEYAIWKTLTEKRRPTAEQTSISDRGPQEDDGGEMV</sequence>
<dbReference type="VEuPathDB" id="FungiDB:CIMG_03067"/>
<dbReference type="Pfam" id="PF03033">
    <property type="entry name" value="Glyco_transf_28"/>
    <property type="match status" value="1"/>
</dbReference>
<dbReference type="CDD" id="cd03784">
    <property type="entry name" value="GT1_Gtf-like"/>
    <property type="match status" value="1"/>
</dbReference>
<dbReference type="PANTHER" id="PTHR48050">
    <property type="entry name" value="STEROL 3-BETA-GLUCOSYLTRANSFERASE"/>
    <property type="match status" value="1"/>
</dbReference>
<feature type="region of interest" description="Disordered" evidence="3">
    <location>
        <begin position="1109"/>
        <end position="1137"/>
    </location>
</feature>
<dbReference type="RefSeq" id="XP_001243626.1">
    <property type="nucleotide sequence ID" value="XM_001243625.2"/>
</dbReference>
<dbReference type="FunFam" id="3.40.50.2000:FF:000100">
    <property type="entry name" value="Glycosyltransferase family 1 protein"/>
    <property type="match status" value="1"/>
</dbReference>
<evidence type="ECO:0000259" key="4">
    <source>
        <dbReference type="Pfam" id="PF03033"/>
    </source>
</evidence>
<evidence type="ECO:0000313" key="6">
    <source>
        <dbReference type="EMBL" id="EAS32043.1"/>
    </source>
</evidence>
<dbReference type="OrthoDB" id="5835829at2759"/>
<feature type="compositionally biased region" description="Basic and acidic residues" evidence="3">
    <location>
        <begin position="1058"/>
        <end position="1088"/>
    </location>
</feature>
<evidence type="ECO:0000256" key="3">
    <source>
        <dbReference type="SAM" id="MobiDB-lite"/>
    </source>
</evidence>
<dbReference type="GeneID" id="4564357"/>
<dbReference type="SUPFAM" id="SSF53756">
    <property type="entry name" value="UDP-Glycosyltransferase/glycogen phosphorylase"/>
    <property type="match status" value="1"/>
</dbReference>
<dbReference type="OMA" id="SFAHIHV"/>
<feature type="domain" description="Glycosyltransferase family 28 N-terminal" evidence="4">
    <location>
        <begin position="106"/>
        <end position="168"/>
    </location>
</feature>
<feature type="compositionally biased region" description="Basic and acidic residues" evidence="3">
    <location>
        <begin position="7"/>
        <end position="16"/>
    </location>
</feature>
<feature type="region of interest" description="Disordered" evidence="3">
    <location>
        <begin position="1"/>
        <end position="25"/>
    </location>
</feature>
<dbReference type="Gene3D" id="3.40.50.2000">
    <property type="entry name" value="Glycogen Phosphorylase B"/>
    <property type="match status" value="2"/>
</dbReference>
<feature type="region of interest" description="Disordered" evidence="3">
    <location>
        <begin position="650"/>
        <end position="693"/>
    </location>
</feature>
<feature type="compositionally biased region" description="Basic and acidic residues" evidence="3">
    <location>
        <begin position="675"/>
        <end position="686"/>
    </location>
</feature>
<feature type="domain" description="Erythromycin biosynthesis protein CIII-like C-terminal" evidence="5">
    <location>
        <begin position="432"/>
        <end position="528"/>
    </location>
</feature>
<protein>
    <submittedName>
        <fullName evidence="6">Uncharacterized protein</fullName>
    </submittedName>
</protein>
<dbReference type="Pfam" id="PF06722">
    <property type="entry name" value="EryCIII-like_C"/>
    <property type="match status" value="1"/>
</dbReference>
<keyword evidence="7" id="KW-1185">Reference proteome</keyword>